<dbReference type="OrthoDB" id="4871540at2"/>
<organism evidence="2 3">
    <name type="scientific">Kribbella antiqua</name>
    <dbReference type="NCBI Taxonomy" id="2512217"/>
    <lineage>
        <taxon>Bacteria</taxon>
        <taxon>Bacillati</taxon>
        <taxon>Actinomycetota</taxon>
        <taxon>Actinomycetes</taxon>
        <taxon>Propionibacteriales</taxon>
        <taxon>Kribbellaceae</taxon>
        <taxon>Kribbella</taxon>
    </lineage>
</organism>
<feature type="compositionally biased region" description="Low complexity" evidence="1">
    <location>
        <begin position="34"/>
        <end position="58"/>
    </location>
</feature>
<evidence type="ECO:0000313" key="2">
    <source>
        <dbReference type="EMBL" id="TCO48285.1"/>
    </source>
</evidence>
<feature type="region of interest" description="Disordered" evidence="1">
    <location>
        <begin position="28"/>
        <end position="58"/>
    </location>
</feature>
<dbReference type="PROSITE" id="PS51257">
    <property type="entry name" value="PROKAR_LIPOPROTEIN"/>
    <property type="match status" value="1"/>
</dbReference>
<accession>A0A4R2IZ52</accession>
<keyword evidence="3" id="KW-1185">Reference proteome</keyword>
<evidence type="ECO:0000256" key="1">
    <source>
        <dbReference type="SAM" id="MobiDB-lite"/>
    </source>
</evidence>
<name>A0A4R2IZ52_9ACTN</name>
<evidence type="ECO:0000313" key="3">
    <source>
        <dbReference type="Proteomes" id="UP000295573"/>
    </source>
</evidence>
<proteinExistence type="predicted"/>
<reference evidence="2 3" key="1">
    <citation type="journal article" date="2015" name="Stand. Genomic Sci.">
        <title>Genomic Encyclopedia of Bacterial and Archaeal Type Strains, Phase III: the genomes of soil and plant-associated and newly described type strains.</title>
        <authorList>
            <person name="Whitman W.B."/>
            <person name="Woyke T."/>
            <person name="Klenk H.P."/>
            <person name="Zhou Y."/>
            <person name="Lilburn T.G."/>
            <person name="Beck B.J."/>
            <person name="De Vos P."/>
            <person name="Vandamme P."/>
            <person name="Eisen J.A."/>
            <person name="Garrity G."/>
            <person name="Hugenholtz P."/>
            <person name="Kyrpides N.C."/>
        </authorList>
    </citation>
    <scope>NUCLEOTIDE SEQUENCE [LARGE SCALE GENOMIC DNA]</scope>
    <source>
        <strain evidence="2 3">VKM Ac-2541</strain>
    </source>
</reference>
<comment type="caution">
    <text evidence="2">The sequence shown here is derived from an EMBL/GenBank/DDBJ whole genome shotgun (WGS) entry which is preliminary data.</text>
</comment>
<sequence>MYPWGVRNQRFVVLAAVAGLVLTGCGDESGGAGSTPSSTTPTTTPTPTTPTVTQSTPVSAGLPLTVTRTGGFAGFDDQVVIDADGIATVSSRGKDPVRCKLDPSLLASVTTAAQQVDWAALQSTKPTTKHPDDMIVAVTVSGKTARLEDPKLKPMTAPVSKLLTEAAIPPGKLCKPV</sequence>
<gene>
    <name evidence="2" type="ORF">EV646_104102</name>
</gene>
<protein>
    <submittedName>
        <fullName evidence="2">Uncharacterized protein</fullName>
    </submittedName>
</protein>
<dbReference type="EMBL" id="SLWR01000004">
    <property type="protein sequence ID" value="TCO48285.1"/>
    <property type="molecule type" value="Genomic_DNA"/>
</dbReference>
<dbReference type="AlphaFoldDB" id="A0A4R2IZ52"/>
<dbReference type="Proteomes" id="UP000295573">
    <property type="component" value="Unassembled WGS sequence"/>
</dbReference>